<comment type="caution">
    <text evidence="1">The sequence shown here is derived from an EMBL/GenBank/DDBJ whole genome shotgun (WGS) entry which is preliminary data.</text>
</comment>
<sequence>MDEAYHERMQAFYSRYEEAHKLLEAGEQQQALALMRALAEEGFSPPLFDLAWHAADETEQAAWRAELELRANGPDPLAKFFMCMAFDFIPCYGLGLDVIHMRKRKYLEEAVSLGYEGAQSWLDELIRMEARQRRGPSPYELECFDSDPTKPERLVHIYYDGACYMFAQQTDATGHASMFGGEHDYRLDGIPHGPAPLQQVVRLSQKDFGWSNPDGLPLSELPMLYGFSYDGSYVEYTIGNDRVLTVERMHPTKSLASWPYENFPKSFPAVSLTLIERRSMSYEEFSDQWLNAPATPPDILVMVPPPERLGFSIWDAETVSAGVVIVFECRLQERRIRAYSICD</sequence>
<gene>
    <name evidence="1" type="ORF">LMG32289_01112</name>
</gene>
<reference evidence="1 2" key="1">
    <citation type="submission" date="2021-08" db="EMBL/GenBank/DDBJ databases">
        <authorList>
            <person name="Peeters C."/>
        </authorList>
    </citation>
    <scope>NUCLEOTIDE SEQUENCE [LARGE SCALE GENOMIC DNA]</scope>
    <source>
        <strain evidence="1 2">LMG 32289</strain>
    </source>
</reference>
<dbReference type="Proteomes" id="UP000706525">
    <property type="component" value="Unassembled WGS sequence"/>
</dbReference>
<dbReference type="RefSeq" id="WP_223983015.1">
    <property type="nucleotide sequence ID" value="NZ_CAJZAG010000002.1"/>
</dbReference>
<protein>
    <submittedName>
        <fullName evidence="1">Uncharacterized protein</fullName>
    </submittedName>
</protein>
<accession>A0ABN7Y3X1</accession>
<name>A0ABN7Y3X1_9BURK</name>
<evidence type="ECO:0000313" key="2">
    <source>
        <dbReference type="Proteomes" id="UP000706525"/>
    </source>
</evidence>
<dbReference type="EMBL" id="CAJZAG010000002">
    <property type="protein sequence ID" value="CAG9166645.1"/>
    <property type="molecule type" value="Genomic_DNA"/>
</dbReference>
<organism evidence="1 2">
    <name type="scientific">Cupriavidus pampae</name>
    <dbReference type="NCBI Taxonomy" id="659251"/>
    <lineage>
        <taxon>Bacteria</taxon>
        <taxon>Pseudomonadati</taxon>
        <taxon>Pseudomonadota</taxon>
        <taxon>Betaproteobacteria</taxon>
        <taxon>Burkholderiales</taxon>
        <taxon>Burkholderiaceae</taxon>
        <taxon>Cupriavidus</taxon>
    </lineage>
</organism>
<proteinExistence type="predicted"/>
<evidence type="ECO:0000313" key="1">
    <source>
        <dbReference type="EMBL" id="CAG9166645.1"/>
    </source>
</evidence>
<keyword evidence="2" id="KW-1185">Reference proteome</keyword>